<dbReference type="Proteomes" id="UP001189813">
    <property type="component" value="Unassembled WGS sequence"/>
</dbReference>
<comment type="subcellular location">
    <subcellularLocation>
        <location evidence="1">Periplasm</location>
    </subcellularLocation>
</comment>
<dbReference type="Pfam" id="PF00345">
    <property type="entry name" value="PapD_N"/>
    <property type="match status" value="1"/>
</dbReference>
<dbReference type="Pfam" id="PF02753">
    <property type="entry name" value="PapD_C"/>
    <property type="match status" value="1"/>
</dbReference>
<organism evidence="9 10">
    <name type="scientific">Ralstonia psammae</name>
    <dbReference type="NCBI Taxonomy" id="3058598"/>
    <lineage>
        <taxon>Bacteria</taxon>
        <taxon>Pseudomonadati</taxon>
        <taxon>Pseudomonadota</taxon>
        <taxon>Betaproteobacteria</taxon>
        <taxon>Burkholderiales</taxon>
        <taxon>Burkholderiaceae</taxon>
        <taxon>Ralstonia</taxon>
    </lineage>
</organism>
<dbReference type="RefSeq" id="WP_316666356.1">
    <property type="nucleotide sequence ID" value="NZ_CATZBU010000006.1"/>
</dbReference>
<keyword evidence="5" id="KW-0143">Chaperone</keyword>
<evidence type="ECO:0000313" key="10">
    <source>
        <dbReference type="Proteomes" id="UP001189813"/>
    </source>
</evidence>
<evidence type="ECO:0000259" key="7">
    <source>
        <dbReference type="Pfam" id="PF00345"/>
    </source>
</evidence>
<evidence type="ECO:0000313" key="9">
    <source>
        <dbReference type="EMBL" id="CAJ0795937.1"/>
    </source>
</evidence>
<feature type="domain" description="Pili assembly chaperone N-terminal" evidence="7">
    <location>
        <begin position="27"/>
        <end position="148"/>
    </location>
</feature>
<feature type="domain" description="Pili assembly chaperone C-terminal" evidence="8">
    <location>
        <begin position="176"/>
        <end position="238"/>
    </location>
</feature>
<evidence type="ECO:0000256" key="6">
    <source>
        <dbReference type="SAM" id="SignalP"/>
    </source>
</evidence>
<feature type="chain" id="PRO_5046057943" evidence="6">
    <location>
        <begin position="26"/>
        <end position="247"/>
    </location>
</feature>
<dbReference type="EMBL" id="CATZBU010000006">
    <property type="protein sequence ID" value="CAJ0795937.1"/>
    <property type="molecule type" value="Genomic_DNA"/>
</dbReference>
<keyword evidence="4" id="KW-0574">Periplasm</keyword>
<dbReference type="PANTHER" id="PTHR30251:SF2">
    <property type="entry name" value="FIMBRIAL CHAPERONE YADV-RELATED"/>
    <property type="match status" value="1"/>
</dbReference>
<keyword evidence="3 6" id="KW-0732">Signal</keyword>
<sequence length="247" mass="26809">MTLLARSCLAALSLTGALFAASVHANVVISGTRVIYPAEQREVSVKLTNEGDGPALVQAWIDSGNANESPEESVAPFMLTPPLARVEARKGQTLRLVYLKEPLPTERESVFYLNILDIPPSARPGDERNQLQVAFRTRIKVFFRPSGLPGDPDSAAEQLTWKLVRESSGAYALECQNNSAYNVSLTDVHLPHAGQSEEAGVGMVAPNGTWRFVLKSLTTLPAGPLELRYTSINDYGASVVHQKQITP</sequence>
<dbReference type="SUPFAM" id="SSF49354">
    <property type="entry name" value="PapD-like"/>
    <property type="match status" value="1"/>
</dbReference>
<dbReference type="InterPro" id="IPR050643">
    <property type="entry name" value="Periplasmic_pilus_chap"/>
</dbReference>
<dbReference type="InterPro" id="IPR001829">
    <property type="entry name" value="Pili_assmbl_chaperone_bac"/>
</dbReference>
<dbReference type="InterPro" id="IPR016147">
    <property type="entry name" value="Pili_assmbl_chaperone_N"/>
</dbReference>
<dbReference type="SUPFAM" id="SSF49584">
    <property type="entry name" value="Periplasmic chaperone C-domain"/>
    <property type="match status" value="1"/>
</dbReference>
<accession>A0ABM9JKH8</accession>
<evidence type="ECO:0000256" key="5">
    <source>
        <dbReference type="ARBA" id="ARBA00023186"/>
    </source>
</evidence>
<dbReference type="InterPro" id="IPR016148">
    <property type="entry name" value="Pili_assmbl_chaperone_C"/>
</dbReference>
<feature type="signal peptide" evidence="6">
    <location>
        <begin position="1"/>
        <end position="25"/>
    </location>
</feature>
<dbReference type="InterPro" id="IPR013783">
    <property type="entry name" value="Ig-like_fold"/>
</dbReference>
<protein>
    <submittedName>
        <fullName evidence="9">Fimbrial chaperone YadV</fullName>
    </submittedName>
</protein>
<dbReference type="Gene3D" id="2.60.40.10">
    <property type="entry name" value="Immunoglobulins"/>
    <property type="match status" value="2"/>
</dbReference>
<comment type="similarity">
    <text evidence="2">Belongs to the periplasmic pilus chaperone family.</text>
</comment>
<name>A0ABM9JKH8_9RALS</name>
<proteinExistence type="inferred from homology"/>
<gene>
    <name evidence="9" type="primary">yadV_2</name>
    <name evidence="9" type="ORF">LMG19083_02794</name>
</gene>
<comment type="caution">
    <text evidence="9">The sequence shown here is derived from an EMBL/GenBank/DDBJ whole genome shotgun (WGS) entry which is preliminary data.</text>
</comment>
<reference evidence="9 10" key="1">
    <citation type="submission" date="2023-07" db="EMBL/GenBank/DDBJ databases">
        <authorList>
            <person name="Peeters C."/>
        </authorList>
    </citation>
    <scope>NUCLEOTIDE SEQUENCE [LARGE SCALE GENOMIC DNA]</scope>
    <source>
        <strain evidence="9 10">LMG 19083</strain>
    </source>
</reference>
<evidence type="ECO:0000259" key="8">
    <source>
        <dbReference type="Pfam" id="PF02753"/>
    </source>
</evidence>
<evidence type="ECO:0000256" key="4">
    <source>
        <dbReference type="ARBA" id="ARBA00022764"/>
    </source>
</evidence>
<dbReference type="InterPro" id="IPR036316">
    <property type="entry name" value="Pili_assmbl_chap_C_dom_sf"/>
</dbReference>
<dbReference type="PRINTS" id="PR00969">
    <property type="entry name" value="CHAPERONPILI"/>
</dbReference>
<dbReference type="PANTHER" id="PTHR30251">
    <property type="entry name" value="PILUS ASSEMBLY CHAPERONE"/>
    <property type="match status" value="1"/>
</dbReference>
<evidence type="ECO:0000256" key="1">
    <source>
        <dbReference type="ARBA" id="ARBA00004418"/>
    </source>
</evidence>
<dbReference type="InterPro" id="IPR008962">
    <property type="entry name" value="PapD-like_sf"/>
</dbReference>
<keyword evidence="10" id="KW-1185">Reference proteome</keyword>
<evidence type="ECO:0000256" key="2">
    <source>
        <dbReference type="ARBA" id="ARBA00007399"/>
    </source>
</evidence>
<evidence type="ECO:0000256" key="3">
    <source>
        <dbReference type="ARBA" id="ARBA00022729"/>
    </source>
</evidence>